<accession>A0A8S1QYX5</accession>
<gene>
    <name evidence="1" type="ORF">PSON_ATCC_30995.1.T1240020</name>
</gene>
<keyword evidence="2" id="KW-1185">Reference proteome</keyword>
<organism evidence="1 2">
    <name type="scientific">Paramecium sonneborni</name>
    <dbReference type="NCBI Taxonomy" id="65129"/>
    <lineage>
        <taxon>Eukaryota</taxon>
        <taxon>Sar</taxon>
        <taxon>Alveolata</taxon>
        <taxon>Ciliophora</taxon>
        <taxon>Intramacronucleata</taxon>
        <taxon>Oligohymenophorea</taxon>
        <taxon>Peniculida</taxon>
        <taxon>Parameciidae</taxon>
        <taxon>Paramecium</taxon>
    </lineage>
</organism>
<sequence length="137" mass="16339">MIFCILYNFIGIRPFQKQLKGLLQKVSCQYDLSIDFKTSLLQSKGSVNNIVECKHLVYNLIIINFNILILWQQEFPIFLKSINRLKNWIYFSEIEQGYSNSLLIDCNIRKDQTDYDSVLKENYLNRDIILWQDRSNC</sequence>
<dbReference type="Proteomes" id="UP000692954">
    <property type="component" value="Unassembled WGS sequence"/>
</dbReference>
<evidence type="ECO:0000313" key="2">
    <source>
        <dbReference type="Proteomes" id="UP000692954"/>
    </source>
</evidence>
<dbReference type="AlphaFoldDB" id="A0A8S1QYX5"/>
<dbReference type="EMBL" id="CAJJDN010000124">
    <property type="protein sequence ID" value="CAD8120002.1"/>
    <property type="molecule type" value="Genomic_DNA"/>
</dbReference>
<proteinExistence type="predicted"/>
<evidence type="ECO:0000313" key="1">
    <source>
        <dbReference type="EMBL" id="CAD8120002.1"/>
    </source>
</evidence>
<comment type="caution">
    <text evidence="1">The sequence shown here is derived from an EMBL/GenBank/DDBJ whole genome shotgun (WGS) entry which is preliminary data.</text>
</comment>
<name>A0A8S1QYX5_9CILI</name>
<protein>
    <submittedName>
        <fullName evidence="1">Uncharacterized protein</fullName>
    </submittedName>
</protein>
<reference evidence="1" key="1">
    <citation type="submission" date="2021-01" db="EMBL/GenBank/DDBJ databases">
        <authorList>
            <consortium name="Genoscope - CEA"/>
            <person name="William W."/>
        </authorList>
    </citation>
    <scope>NUCLEOTIDE SEQUENCE</scope>
</reference>